<dbReference type="InterPro" id="IPR007396">
    <property type="entry name" value="TR_PAI2-type"/>
</dbReference>
<evidence type="ECO:0000313" key="2">
    <source>
        <dbReference type="Proteomes" id="UP000535838"/>
    </source>
</evidence>
<dbReference type="PANTHER" id="PTHR35802">
    <property type="entry name" value="PROTEASE SYNTHASE AND SPORULATION PROTEIN PAI 2"/>
    <property type="match status" value="1"/>
</dbReference>
<dbReference type="Gene3D" id="2.30.110.10">
    <property type="entry name" value="Electron Transport, Fmn-binding Protein, Chain A"/>
    <property type="match status" value="1"/>
</dbReference>
<dbReference type="Proteomes" id="UP000535838">
    <property type="component" value="Unassembled WGS sequence"/>
</dbReference>
<dbReference type="SUPFAM" id="SSF50475">
    <property type="entry name" value="FMN-binding split barrel"/>
    <property type="match status" value="1"/>
</dbReference>
<dbReference type="AlphaFoldDB" id="A0A841T0D8"/>
<sequence length="210" mass="24131">MYIPKEYEMKDEETLVDFIREYSFGILFSQAKGAPHGTHLPFLIERDKEGQLYLVSHMSRANPQWQAIGGTVLTVFPGPHAYVTPSWYGAAGFVPTWDYLSVHAYGDFARVDDAEGLRSIMERTIRFYESGMPEPWDGRVPDHVYDRLIGGVVGFRIKIARLEGQWKLHQDHTEERRRNVIRHLRQSGREDARSIADAIERAMPASRPAE</sequence>
<accession>A0A841T0D8</accession>
<dbReference type="InterPro" id="IPR012349">
    <property type="entry name" value="Split_barrel_FMN-bd"/>
</dbReference>
<dbReference type="PIRSF" id="PIRSF010372">
    <property type="entry name" value="PaiB"/>
    <property type="match status" value="1"/>
</dbReference>
<dbReference type="RefSeq" id="WP_185123103.1">
    <property type="nucleotide sequence ID" value="NZ_JACJVQ010000025.1"/>
</dbReference>
<organism evidence="1 2">
    <name type="scientific">Cohnella thailandensis</name>
    <dbReference type="NCBI Taxonomy" id="557557"/>
    <lineage>
        <taxon>Bacteria</taxon>
        <taxon>Bacillati</taxon>
        <taxon>Bacillota</taxon>
        <taxon>Bacilli</taxon>
        <taxon>Bacillales</taxon>
        <taxon>Paenibacillaceae</taxon>
        <taxon>Cohnella</taxon>
    </lineage>
</organism>
<dbReference type="PANTHER" id="PTHR35802:SF1">
    <property type="entry name" value="PROTEASE SYNTHASE AND SPORULATION PROTEIN PAI 2"/>
    <property type="match status" value="1"/>
</dbReference>
<dbReference type="Pfam" id="PF04299">
    <property type="entry name" value="FMN_bind_2"/>
    <property type="match status" value="1"/>
</dbReference>
<reference evidence="1 2" key="1">
    <citation type="submission" date="2020-08" db="EMBL/GenBank/DDBJ databases">
        <title>Cohnella phylogeny.</title>
        <authorList>
            <person name="Dunlap C."/>
        </authorList>
    </citation>
    <scope>NUCLEOTIDE SEQUENCE [LARGE SCALE GENOMIC DNA]</scope>
    <source>
        <strain evidence="1 2">DSM 25241</strain>
    </source>
</reference>
<gene>
    <name evidence="1" type="ORF">H7B67_27515</name>
</gene>
<name>A0A841T0D8_9BACL</name>
<evidence type="ECO:0000313" key="1">
    <source>
        <dbReference type="EMBL" id="MBB6637893.1"/>
    </source>
</evidence>
<keyword evidence="2" id="KW-1185">Reference proteome</keyword>
<proteinExistence type="predicted"/>
<protein>
    <submittedName>
        <fullName evidence="1">FMN-binding negative transcriptional regulator</fullName>
    </submittedName>
</protein>
<dbReference type="EMBL" id="JACJVQ010000025">
    <property type="protein sequence ID" value="MBB6637893.1"/>
    <property type="molecule type" value="Genomic_DNA"/>
</dbReference>
<comment type="caution">
    <text evidence="1">The sequence shown here is derived from an EMBL/GenBank/DDBJ whole genome shotgun (WGS) entry which is preliminary data.</text>
</comment>